<keyword evidence="3" id="KW-1185">Reference proteome</keyword>
<dbReference type="AlphaFoldDB" id="A0AAV7GPX0"/>
<gene>
    <name evidence="2" type="ORF">IEQ34_013697</name>
</gene>
<feature type="transmembrane region" description="Helical" evidence="1">
    <location>
        <begin position="196"/>
        <end position="216"/>
    </location>
</feature>
<name>A0AAV7GPX0_DENCH</name>
<evidence type="ECO:0000313" key="3">
    <source>
        <dbReference type="Proteomes" id="UP000775213"/>
    </source>
</evidence>
<organism evidence="2 3">
    <name type="scientific">Dendrobium chrysotoxum</name>
    <name type="common">Orchid</name>
    <dbReference type="NCBI Taxonomy" id="161865"/>
    <lineage>
        <taxon>Eukaryota</taxon>
        <taxon>Viridiplantae</taxon>
        <taxon>Streptophyta</taxon>
        <taxon>Embryophyta</taxon>
        <taxon>Tracheophyta</taxon>
        <taxon>Spermatophyta</taxon>
        <taxon>Magnoliopsida</taxon>
        <taxon>Liliopsida</taxon>
        <taxon>Asparagales</taxon>
        <taxon>Orchidaceae</taxon>
        <taxon>Epidendroideae</taxon>
        <taxon>Malaxideae</taxon>
        <taxon>Dendrobiinae</taxon>
        <taxon>Dendrobium</taxon>
    </lineage>
</organism>
<feature type="transmembrane region" description="Helical" evidence="1">
    <location>
        <begin position="25"/>
        <end position="45"/>
    </location>
</feature>
<feature type="transmembrane region" description="Helical" evidence="1">
    <location>
        <begin position="65"/>
        <end position="84"/>
    </location>
</feature>
<proteinExistence type="predicted"/>
<evidence type="ECO:0000313" key="2">
    <source>
        <dbReference type="EMBL" id="KAH0458382.1"/>
    </source>
</evidence>
<dbReference type="EMBL" id="JAGFBR010000012">
    <property type="protein sequence ID" value="KAH0458382.1"/>
    <property type="molecule type" value="Genomic_DNA"/>
</dbReference>
<keyword evidence="1" id="KW-1133">Transmembrane helix</keyword>
<sequence>MAGLLWTFALFQVLKLWLLFGDLWSFISLNLIGLDGGAMAAWFSYACELLLPSSRLLTPSSLRKFHSTCILLLVPVGVSLGLFFELPKLREALQGSIGKPNLLNLRGSKDKLMRLVQGDCWMMQFEEAFTNALKIAKPTTTTTSTTRFSPSSPPPLYISGLFGSLLASHATMRFSRLFSMHVRGALIFTRGGSMEINVYIFIFIRILFGFVIGFTVQICNLKKYNNNNNLTFSS</sequence>
<evidence type="ECO:0000256" key="1">
    <source>
        <dbReference type="SAM" id="Phobius"/>
    </source>
</evidence>
<comment type="caution">
    <text evidence="2">The sequence shown here is derived from an EMBL/GenBank/DDBJ whole genome shotgun (WGS) entry which is preliminary data.</text>
</comment>
<protein>
    <submittedName>
        <fullName evidence="2">Uncharacterized protein</fullName>
    </submittedName>
</protein>
<accession>A0AAV7GPX0</accession>
<keyword evidence="1" id="KW-0472">Membrane</keyword>
<reference evidence="2 3" key="1">
    <citation type="journal article" date="2021" name="Hortic Res">
        <title>Chromosome-scale assembly of the Dendrobium chrysotoxum genome enhances the understanding of orchid evolution.</title>
        <authorList>
            <person name="Zhang Y."/>
            <person name="Zhang G.Q."/>
            <person name="Zhang D."/>
            <person name="Liu X.D."/>
            <person name="Xu X.Y."/>
            <person name="Sun W.H."/>
            <person name="Yu X."/>
            <person name="Zhu X."/>
            <person name="Wang Z.W."/>
            <person name="Zhao X."/>
            <person name="Zhong W.Y."/>
            <person name="Chen H."/>
            <person name="Yin W.L."/>
            <person name="Huang T."/>
            <person name="Niu S.C."/>
            <person name="Liu Z.J."/>
        </authorList>
    </citation>
    <scope>NUCLEOTIDE SEQUENCE [LARGE SCALE GENOMIC DNA]</scope>
    <source>
        <strain evidence="2">Lindl</strain>
    </source>
</reference>
<dbReference type="Proteomes" id="UP000775213">
    <property type="component" value="Unassembled WGS sequence"/>
</dbReference>
<keyword evidence="1" id="KW-0812">Transmembrane</keyword>